<dbReference type="GO" id="GO:0008270">
    <property type="term" value="F:zinc ion binding"/>
    <property type="evidence" value="ECO:0007669"/>
    <property type="project" value="UniProtKB-KW"/>
</dbReference>
<dbReference type="Proteomes" id="UP000887116">
    <property type="component" value="Unassembled WGS sequence"/>
</dbReference>
<dbReference type="Pfam" id="PF02135">
    <property type="entry name" value="zf-TAZ"/>
    <property type="match status" value="1"/>
</dbReference>
<feature type="region of interest" description="Disordered" evidence="4">
    <location>
        <begin position="152"/>
        <end position="196"/>
    </location>
</feature>
<evidence type="ECO:0000256" key="3">
    <source>
        <dbReference type="ARBA" id="ARBA00022833"/>
    </source>
</evidence>
<evidence type="ECO:0000313" key="6">
    <source>
        <dbReference type="EMBL" id="GFR31767.1"/>
    </source>
</evidence>
<dbReference type="InterPro" id="IPR000197">
    <property type="entry name" value="Znf_TAZ"/>
</dbReference>
<dbReference type="Gene3D" id="1.20.1020.10">
    <property type="entry name" value="TAZ domain"/>
    <property type="match status" value="1"/>
</dbReference>
<dbReference type="AlphaFoldDB" id="A0A8X6M4J3"/>
<protein>
    <recommendedName>
        <fullName evidence="5">TAZ-type domain-containing protein</fullName>
    </recommendedName>
</protein>
<evidence type="ECO:0000256" key="4">
    <source>
        <dbReference type="SAM" id="MobiDB-lite"/>
    </source>
</evidence>
<keyword evidence="1" id="KW-0479">Metal-binding</keyword>
<dbReference type="EMBL" id="BMAO01039487">
    <property type="protein sequence ID" value="GFR31767.1"/>
    <property type="molecule type" value="Genomic_DNA"/>
</dbReference>
<keyword evidence="3" id="KW-0862">Zinc</keyword>
<gene>
    <name evidence="6" type="ORF">TNCT_291531</name>
</gene>
<accession>A0A8X6M4J3</accession>
<organism evidence="6 7">
    <name type="scientific">Trichonephila clavata</name>
    <name type="common">Joro spider</name>
    <name type="synonym">Nephila clavata</name>
    <dbReference type="NCBI Taxonomy" id="2740835"/>
    <lineage>
        <taxon>Eukaryota</taxon>
        <taxon>Metazoa</taxon>
        <taxon>Ecdysozoa</taxon>
        <taxon>Arthropoda</taxon>
        <taxon>Chelicerata</taxon>
        <taxon>Arachnida</taxon>
        <taxon>Araneae</taxon>
        <taxon>Araneomorphae</taxon>
        <taxon>Entelegynae</taxon>
        <taxon>Araneoidea</taxon>
        <taxon>Nephilidae</taxon>
        <taxon>Trichonephila</taxon>
    </lineage>
</organism>
<comment type="caution">
    <text evidence="6">The sequence shown here is derived from an EMBL/GenBank/DDBJ whole genome shotgun (WGS) entry which is preliminary data.</text>
</comment>
<reference evidence="6" key="1">
    <citation type="submission" date="2020-07" db="EMBL/GenBank/DDBJ databases">
        <title>Multicomponent nature underlies the extraordinary mechanical properties of spider dragline silk.</title>
        <authorList>
            <person name="Kono N."/>
            <person name="Nakamura H."/>
            <person name="Mori M."/>
            <person name="Yoshida Y."/>
            <person name="Ohtoshi R."/>
            <person name="Malay A.D."/>
            <person name="Moran D.A.P."/>
            <person name="Tomita M."/>
            <person name="Numata K."/>
            <person name="Arakawa K."/>
        </authorList>
    </citation>
    <scope>NUCLEOTIDE SEQUENCE</scope>
</reference>
<evidence type="ECO:0000256" key="2">
    <source>
        <dbReference type="ARBA" id="ARBA00022771"/>
    </source>
</evidence>
<dbReference type="InterPro" id="IPR035898">
    <property type="entry name" value="TAZ_dom_sf"/>
</dbReference>
<name>A0A8X6M4J3_TRICU</name>
<feature type="compositionally biased region" description="Basic residues" evidence="4">
    <location>
        <begin position="187"/>
        <end position="196"/>
    </location>
</feature>
<evidence type="ECO:0000259" key="5">
    <source>
        <dbReference type="Pfam" id="PF02135"/>
    </source>
</evidence>
<proteinExistence type="predicted"/>
<evidence type="ECO:0000256" key="1">
    <source>
        <dbReference type="ARBA" id="ARBA00022723"/>
    </source>
</evidence>
<sequence length="196" mass="22262">MSVLPDDVGRDSILPGGFGIKIRDSLAHLQHASICNNTDCENSTCAVIKKYFNHFTNCLDLVSCEDCDYFFDLASRHASICEIERCSTFLCENMIQNQSCMFPGTEESVEEENTANSNTDPVFPEGRQKYINLNEKLFSYIKNKKVTFSKRQLEPSEEALPPSEFVVQQNAPSTSEEVIQDQGDTRRRSKRLMKKP</sequence>
<dbReference type="SUPFAM" id="SSF57933">
    <property type="entry name" value="TAZ domain"/>
    <property type="match status" value="1"/>
</dbReference>
<feature type="domain" description="TAZ-type" evidence="5">
    <location>
        <begin position="24"/>
        <end position="91"/>
    </location>
</feature>
<keyword evidence="7" id="KW-1185">Reference proteome</keyword>
<feature type="compositionally biased region" description="Polar residues" evidence="4">
    <location>
        <begin position="166"/>
        <end position="177"/>
    </location>
</feature>
<evidence type="ECO:0000313" key="7">
    <source>
        <dbReference type="Proteomes" id="UP000887116"/>
    </source>
</evidence>
<dbReference type="OrthoDB" id="10393633at2759"/>
<keyword evidence="2" id="KW-0863">Zinc-finger</keyword>